<dbReference type="PROSITE" id="PS52016">
    <property type="entry name" value="TONB_DEPENDENT_REC_3"/>
    <property type="match status" value="1"/>
</dbReference>
<comment type="similarity">
    <text evidence="11 12">Belongs to the TonB-dependent receptor family.</text>
</comment>
<evidence type="ECO:0000256" key="6">
    <source>
        <dbReference type="ARBA" id="ARBA00023004"/>
    </source>
</evidence>
<keyword evidence="7" id="KW-0406">Ion transport</keyword>
<reference evidence="16" key="1">
    <citation type="submission" date="2020-07" db="EMBL/GenBank/DDBJ databases">
        <authorList>
            <person name="Camacho E."/>
        </authorList>
    </citation>
    <scope>NUCLEOTIDE SEQUENCE</scope>
    <source>
        <strain evidence="16">MPO218</strain>
    </source>
</reference>
<reference evidence="16" key="2">
    <citation type="submission" date="2021-04" db="EMBL/GenBank/DDBJ databases">
        <title>Isolation and genomic analysis of the ibuprofen-degrading bacterium Sphingomonas strain MPO218.</title>
        <authorList>
            <person name="Aulestia M."/>
            <person name="Flores A."/>
            <person name="Mangas E.L."/>
            <person name="Perez-Pulido A.J."/>
            <person name="Santero E."/>
            <person name="Camacho E.M."/>
        </authorList>
    </citation>
    <scope>NUCLEOTIDE SEQUENCE</scope>
    <source>
        <strain evidence="16">MPO218</strain>
    </source>
</reference>
<gene>
    <name evidence="16" type="ORF">HRJ34_07635</name>
</gene>
<dbReference type="PANTHER" id="PTHR32552">
    <property type="entry name" value="FERRICHROME IRON RECEPTOR-RELATED"/>
    <property type="match status" value="1"/>
</dbReference>
<evidence type="ECO:0000256" key="10">
    <source>
        <dbReference type="ARBA" id="ARBA00023237"/>
    </source>
</evidence>
<dbReference type="GO" id="GO:0006826">
    <property type="term" value="P:iron ion transport"/>
    <property type="evidence" value="ECO:0007669"/>
    <property type="project" value="UniProtKB-KW"/>
</dbReference>
<dbReference type="Pfam" id="PF07715">
    <property type="entry name" value="Plug"/>
    <property type="match status" value="1"/>
</dbReference>
<accession>A0A975D5M3</accession>
<dbReference type="Proteomes" id="UP000664914">
    <property type="component" value="Chromosome"/>
</dbReference>
<evidence type="ECO:0000256" key="4">
    <source>
        <dbReference type="ARBA" id="ARBA00022496"/>
    </source>
</evidence>
<keyword evidence="2 11" id="KW-0813">Transport</keyword>
<feature type="signal peptide" evidence="13">
    <location>
        <begin position="1"/>
        <end position="23"/>
    </location>
</feature>
<evidence type="ECO:0000256" key="9">
    <source>
        <dbReference type="ARBA" id="ARBA00023136"/>
    </source>
</evidence>
<keyword evidence="4" id="KW-0410">Iron transport</keyword>
<evidence type="ECO:0000256" key="7">
    <source>
        <dbReference type="ARBA" id="ARBA00023065"/>
    </source>
</evidence>
<dbReference type="PROSITE" id="PS51257">
    <property type="entry name" value="PROKAR_LIPOPROTEIN"/>
    <property type="match status" value="1"/>
</dbReference>
<keyword evidence="5 11" id="KW-0812">Transmembrane</keyword>
<keyword evidence="3 11" id="KW-1134">Transmembrane beta strand</keyword>
<dbReference type="CDD" id="cd01347">
    <property type="entry name" value="ligand_gated_channel"/>
    <property type="match status" value="1"/>
</dbReference>
<evidence type="ECO:0000256" key="2">
    <source>
        <dbReference type="ARBA" id="ARBA00022448"/>
    </source>
</evidence>
<dbReference type="GO" id="GO:0009279">
    <property type="term" value="C:cell outer membrane"/>
    <property type="evidence" value="ECO:0007669"/>
    <property type="project" value="UniProtKB-SubCell"/>
</dbReference>
<dbReference type="InterPro" id="IPR039426">
    <property type="entry name" value="TonB-dep_rcpt-like"/>
</dbReference>
<dbReference type="EMBL" id="CP059319">
    <property type="protein sequence ID" value="QTH23361.1"/>
    <property type="molecule type" value="Genomic_DNA"/>
</dbReference>
<dbReference type="InterPro" id="IPR012910">
    <property type="entry name" value="Plug_dom"/>
</dbReference>
<evidence type="ECO:0000256" key="11">
    <source>
        <dbReference type="PROSITE-ProRule" id="PRU01360"/>
    </source>
</evidence>
<comment type="subcellular location">
    <subcellularLocation>
        <location evidence="1 11">Cell outer membrane</location>
        <topology evidence="1 11">Multi-pass membrane protein</topology>
    </subcellularLocation>
</comment>
<keyword evidence="16" id="KW-0675">Receptor</keyword>
<proteinExistence type="inferred from homology"/>
<keyword evidence="9 11" id="KW-0472">Membrane</keyword>
<evidence type="ECO:0000256" key="3">
    <source>
        <dbReference type="ARBA" id="ARBA00022452"/>
    </source>
</evidence>
<keyword evidence="10 11" id="KW-0998">Cell outer membrane</keyword>
<dbReference type="SUPFAM" id="SSF56935">
    <property type="entry name" value="Porins"/>
    <property type="match status" value="1"/>
</dbReference>
<dbReference type="AlphaFoldDB" id="A0A975D5M3"/>
<dbReference type="InterPro" id="IPR036942">
    <property type="entry name" value="Beta-barrel_TonB_sf"/>
</dbReference>
<keyword evidence="8 12" id="KW-0798">TonB box</keyword>
<keyword evidence="6" id="KW-0408">Iron</keyword>
<dbReference type="InterPro" id="IPR000531">
    <property type="entry name" value="Beta-barrel_TonB"/>
</dbReference>
<evidence type="ECO:0000259" key="15">
    <source>
        <dbReference type="Pfam" id="PF07715"/>
    </source>
</evidence>
<feature type="domain" description="TonB-dependent receptor-like beta-barrel" evidence="14">
    <location>
        <begin position="249"/>
        <end position="687"/>
    </location>
</feature>
<sequence>MKTHALLLAGVALGACIAMPAFAQAAPDADTDTGLQDIVVTAQRQSQSLQRVPIAVTAVTAGDLASRQITNTLNLESAVPNLTLTQNGVSVTPFLRGVGSNQSNPNDEASVATYIDGVYIPSVTGNIFKFNNVERIEVLKGPQGTLFGRNATGGVIQIVTRDPDIDAPLLDVSIGAGKYGTIEANGYASTGLGEKAAIDLAVSFDRNDGYGKDINRNADIFKHNQLGLRSKLLFKPGENTEIRLTADYSRLNSTGTDYQLRQGVIGADGVTSYPGKRRTNTDWKNTGDNDIYGASLRIDQDMGFARLASITGYRHVKGDFHLDQDATPTPIVQADINQFAESYSQELQLLAPTDSKIDWLVGGYYFHAKYAYTPLRLGGLAAAPLPAIDLFGDQKTKSLSIYGQATVPVTATTKITGGLRYTYEKQDTDGRTESGGVVFPHAPNALCPGATTDCPQSQDIKKLTWRVSIDQELGDGVLGYLSYNRGIKSGGFNMINAGTPGYKPEILDAYEAGLKMQLFDRRVRLNAAAFIYDYQDIQVFNITGGGAVLTTNAAAARVHGFDADIAIKATSNLTISGGFGWLDGKYTDFPNATYTPPSPLMGPQVPIDATGNRMIYAPKYSGNVTVDYRMPTSVGEFGVNVSAAVRSRVFVTAANRLAIPGYTVVNSTLSWTSQDQRFGAQFWVRNLFDKNYYLNRTEQALGDIQFLAPPRTIGVTLSFKSR</sequence>
<feature type="chain" id="PRO_5037563052" evidence="13">
    <location>
        <begin position="24"/>
        <end position="722"/>
    </location>
</feature>
<keyword evidence="13" id="KW-0732">Signal</keyword>
<evidence type="ECO:0000256" key="13">
    <source>
        <dbReference type="SAM" id="SignalP"/>
    </source>
</evidence>
<dbReference type="Gene3D" id="2.40.170.20">
    <property type="entry name" value="TonB-dependent receptor, beta-barrel domain"/>
    <property type="match status" value="1"/>
</dbReference>
<organism evidence="16 17">
    <name type="scientific">Rhizorhabdus wittichii</name>
    <dbReference type="NCBI Taxonomy" id="160791"/>
    <lineage>
        <taxon>Bacteria</taxon>
        <taxon>Pseudomonadati</taxon>
        <taxon>Pseudomonadota</taxon>
        <taxon>Alphaproteobacteria</taxon>
        <taxon>Sphingomonadales</taxon>
        <taxon>Sphingomonadaceae</taxon>
        <taxon>Rhizorhabdus</taxon>
    </lineage>
</organism>
<evidence type="ECO:0000313" key="16">
    <source>
        <dbReference type="EMBL" id="QTH23361.1"/>
    </source>
</evidence>
<evidence type="ECO:0000256" key="8">
    <source>
        <dbReference type="ARBA" id="ARBA00023077"/>
    </source>
</evidence>
<dbReference type="Pfam" id="PF00593">
    <property type="entry name" value="TonB_dep_Rec_b-barrel"/>
    <property type="match status" value="1"/>
</dbReference>
<evidence type="ECO:0000259" key="14">
    <source>
        <dbReference type="Pfam" id="PF00593"/>
    </source>
</evidence>
<name>A0A975D5M3_9SPHN</name>
<evidence type="ECO:0000313" key="17">
    <source>
        <dbReference type="Proteomes" id="UP000664914"/>
    </source>
</evidence>
<feature type="domain" description="TonB-dependent receptor plug" evidence="15">
    <location>
        <begin position="49"/>
        <end position="155"/>
    </location>
</feature>
<evidence type="ECO:0000256" key="5">
    <source>
        <dbReference type="ARBA" id="ARBA00022692"/>
    </source>
</evidence>
<protein>
    <submittedName>
        <fullName evidence="16">TonB-dependent receptor</fullName>
    </submittedName>
</protein>
<evidence type="ECO:0000256" key="12">
    <source>
        <dbReference type="RuleBase" id="RU003357"/>
    </source>
</evidence>
<evidence type="ECO:0000256" key="1">
    <source>
        <dbReference type="ARBA" id="ARBA00004571"/>
    </source>
</evidence>
<dbReference type="PANTHER" id="PTHR32552:SF81">
    <property type="entry name" value="TONB-DEPENDENT OUTER MEMBRANE RECEPTOR"/>
    <property type="match status" value="1"/>
</dbReference>